<dbReference type="InterPro" id="IPR035911">
    <property type="entry name" value="MurE/MurF_N"/>
</dbReference>
<evidence type="ECO:0000313" key="3">
    <source>
        <dbReference type="EMBL" id="QDS98618.1"/>
    </source>
</evidence>
<feature type="domain" description="Mur ligase central" evidence="2">
    <location>
        <begin position="141"/>
        <end position="341"/>
    </location>
</feature>
<dbReference type="OrthoDB" id="9800958at2"/>
<organism evidence="3 4">
    <name type="scientific">Adhaeretor mobilis</name>
    <dbReference type="NCBI Taxonomy" id="1930276"/>
    <lineage>
        <taxon>Bacteria</taxon>
        <taxon>Pseudomonadati</taxon>
        <taxon>Planctomycetota</taxon>
        <taxon>Planctomycetia</taxon>
        <taxon>Pirellulales</taxon>
        <taxon>Lacipirellulaceae</taxon>
        <taxon>Adhaeretor</taxon>
    </lineage>
</organism>
<dbReference type="Gene3D" id="3.90.190.20">
    <property type="entry name" value="Mur ligase, C-terminal domain"/>
    <property type="match status" value="1"/>
</dbReference>
<name>A0A517MUR2_9BACT</name>
<accession>A0A517MUR2</accession>
<dbReference type="InterPro" id="IPR036615">
    <property type="entry name" value="Mur_ligase_C_dom_sf"/>
</dbReference>
<dbReference type="SUPFAM" id="SSF53244">
    <property type="entry name" value="MurD-like peptide ligases, peptide-binding domain"/>
    <property type="match status" value="1"/>
</dbReference>
<proteinExistence type="predicted"/>
<gene>
    <name evidence="3" type="ORF">HG15A2_18990</name>
</gene>
<dbReference type="KEGG" id="amob:HG15A2_18990"/>
<keyword evidence="4" id="KW-1185">Reference proteome</keyword>
<dbReference type="Proteomes" id="UP000319852">
    <property type="component" value="Chromosome"/>
</dbReference>
<dbReference type="PANTHER" id="PTHR23135">
    <property type="entry name" value="MUR LIGASE FAMILY MEMBER"/>
    <property type="match status" value="1"/>
</dbReference>
<dbReference type="SUPFAM" id="SSF63418">
    <property type="entry name" value="MurE/MurF N-terminal domain"/>
    <property type="match status" value="1"/>
</dbReference>
<dbReference type="EC" id="6.3.2.37" evidence="3"/>
<dbReference type="InterPro" id="IPR036565">
    <property type="entry name" value="Mur-like_cat_sf"/>
</dbReference>
<evidence type="ECO:0000259" key="1">
    <source>
        <dbReference type="Pfam" id="PF02875"/>
    </source>
</evidence>
<evidence type="ECO:0000259" key="2">
    <source>
        <dbReference type="Pfam" id="PF08245"/>
    </source>
</evidence>
<feature type="domain" description="Mur ligase C-terminal" evidence="1">
    <location>
        <begin position="363"/>
        <end position="482"/>
    </location>
</feature>
<dbReference type="EMBL" id="CP036263">
    <property type="protein sequence ID" value="QDS98618.1"/>
    <property type="molecule type" value="Genomic_DNA"/>
</dbReference>
<dbReference type="RefSeq" id="WP_145059827.1">
    <property type="nucleotide sequence ID" value="NZ_CP036263.1"/>
</dbReference>
<dbReference type="SUPFAM" id="SSF53623">
    <property type="entry name" value="MurD-like peptide ligases, catalytic domain"/>
    <property type="match status" value="1"/>
</dbReference>
<sequence>MSFKAQKNDSQILSSGLSAGAAKHELTGECGSRRQVGISLDGLFPEAKLTGQAGTHVKGCTSDWRHVKPGDVFVALDNGEQDGHEDAREAVARGAIAVVCERLVPVFKVPVYEVEDSRVAYSEVCQALVGNPSHHLKVIGVSGGVGKSTTIALLESIFHAAGKDVGVMSGFKTYDGMARGPAMSATPTPASLATKLANTDAAGCSHLLLEVSAEMIAENSLAGIDFDTICLTNLADAANGPFHTAQDRRDGQGRLLNLLSQDGVAIVNGDDQTCCQLLAETSGPSFLFGLGDQSQIGAEVLHQNACEQVFLLTAGRQSAAVRTSILGDHHIQNCLAAATVAMAHGVELEYIARGIELLTSLPGRMQRVDCGQDFPVFVDAASTPDALLATLRTARKLATGKVICVLGDRASANTNENLIIQNIVCKLADVAIVTEELALVSESWPQRKDEETDTQIAQDRQEAIQWAVSAAELGDVVVIAGSSLGPALAFGGEKTTDVDIARDLLYARGESVLRLVG</sequence>
<dbReference type="PANTHER" id="PTHR23135:SF4">
    <property type="entry name" value="UDP-N-ACETYLMURAMOYL-L-ALANYL-D-GLUTAMATE--2,6-DIAMINOPIMELATE LIGASE MURE HOMOLOG, CHLOROPLASTIC"/>
    <property type="match status" value="1"/>
</dbReference>
<dbReference type="Gene3D" id="3.40.1190.10">
    <property type="entry name" value="Mur-like, catalytic domain"/>
    <property type="match status" value="1"/>
</dbReference>
<dbReference type="Pfam" id="PF02875">
    <property type="entry name" value="Mur_ligase_C"/>
    <property type="match status" value="1"/>
</dbReference>
<dbReference type="AlphaFoldDB" id="A0A517MUR2"/>
<dbReference type="GO" id="GO:0102195">
    <property type="term" value="F:UDP-N-acetylmuramoyl-L-alanyl-D-glutamate--D-lysine ligase activity"/>
    <property type="evidence" value="ECO:0007669"/>
    <property type="project" value="UniProtKB-EC"/>
</dbReference>
<evidence type="ECO:0000313" key="4">
    <source>
        <dbReference type="Proteomes" id="UP000319852"/>
    </source>
</evidence>
<protein>
    <submittedName>
        <fullName evidence="3">MurE-like ligase</fullName>
        <ecNumber evidence="3">6.3.2.37</ecNumber>
    </submittedName>
</protein>
<dbReference type="GO" id="GO:0005524">
    <property type="term" value="F:ATP binding"/>
    <property type="evidence" value="ECO:0007669"/>
    <property type="project" value="InterPro"/>
</dbReference>
<reference evidence="3 4" key="1">
    <citation type="submission" date="2019-02" db="EMBL/GenBank/DDBJ databases">
        <title>Deep-cultivation of Planctomycetes and their phenomic and genomic characterization uncovers novel biology.</title>
        <authorList>
            <person name="Wiegand S."/>
            <person name="Jogler M."/>
            <person name="Boedeker C."/>
            <person name="Pinto D."/>
            <person name="Vollmers J."/>
            <person name="Rivas-Marin E."/>
            <person name="Kohn T."/>
            <person name="Peeters S.H."/>
            <person name="Heuer A."/>
            <person name="Rast P."/>
            <person name="Oberbeckmann S."/>
            <person name="Bunk B."/>
            <person name="Jeske O."/>
            <person name="Meyerdierks A."/>
            <person name="Storesund J.E."/>
            <person name="Kallscheuer N."/>
            <person name="Luecker S."/>
            <person name="Lage O.M."/>
            <person name="Pohl T."/>
            <person name="Merkel B.J."/>
            <person name="Hornburger P."/>
            <person name="Mueller R.-W."/>
            <person name="Bruemmer F."/>
            <person name="Labrenz M."/>
            <person name="Spormann A.M."/>
            <person name="Op den Camp H."/>
            <person name="Overmann J."/>
            <person name="Amann R."/>
            <person name="Jetten M.S.M."/>
            <person name="Mascher T."/>
            <person name="Medema M.H."/>
            <person name="Devos D.P."/>
            <person name="Kaster A.-K."/>
            <person name="Ovreas L."/>
            <person name="Rohde M."/>
            <person name="Galperin M.Y."/>
            <person name="Jogler C."/>
        </authorList>
    </citation>
    <scope>NUCLEOTIDE SEQUENCE [LARGE SCALE GENOMIC DNA]</scope>
    <source>
        <strain evidence="3 4">HG15A2</strain>
    </source>
</reference>
<dbReference type="Gene3D" id="3.40.1390.10">
    <property type="entry name" value="MurE/MurF, N-terminal domain"/>
    <property type="match status" value="1"/>
</dbReference>
<dbReference type="Pfam" id="PF08245">
    <property type="entry name" value="Mur_ligase_M"/>
    <property type="match status" value="1"/>
</dbReference>
<keyword evidence="3" id="KW-0436">Ligase</keyword>
<dbReference type="InterPro" id="IPR013221">
    <property type="entry name" value="Mur_ligase_cen"/>
</dbReference>
<dbReference type="InterPro" id="IPR004101">
    <property type="entry name" value="Mur_ligase_C"/>
</dbReference>